<feature type="transmembrane region" description="Helical" evidence="6">
    <location>
        <begin position="87"/>
        <end position="113"/>
    </location>
</feature>
<evidence type="ECO:0000256" key="4">
    <source>
        <dbReference type="ARBA" id="ARBA00023136"/>
    </source>
</evidence>
<keyword evidence="2 6" id="KW-0812">Transmembrane</keyword>
<dbReference type="PANTHER" id="PTHR31234:SF35">
    <property type="entry name" value="LATE EMBRYOGENESIS ABUNDANT (LEA) HYDROXYPROLINE-RICH GLYCOPROTEIN FAMILY"/>
    <property type="match status" value="1"/>
</dbReference>
<evidence type="ECO:0000313" key="9">
    <source>
        <dbReference type="RefSeq" id="XP_039125992.1"/>
    </source>
</evidence>
<evidence type="ECO:0000259" key="7">
    <source>
        <dbReference type="Pfam" id="PF03168"/>
    </source>
</evidence>
<evidence type="ECO:0000256" key="2">
    <source>
        <dbReference type="ARBA" id="ARBA00022692"/>
    </source>
</evidence>
<reference evidence="9" key="1">
    <citation type="submission" date="2025-08" db="UniProtKB">
        <authorList>
            <consortium name="RefSeq"/>
        </authorList>
    </citation>
    <scope>IDENTIFICATION</scope>
</reference>
<feature type="compositionally biased region" description="Pro residues" evidence="5">
    <location>
        <begin position="51"/>
        <end position="63"/>
    </location>
</feature>
<dbReference type="GeneID" id="120262023"/>
<organism evidence="8 9">
    <name type="scientific">Dioscorea cayennensis subsp. rotundata</name>
    <name type="common">White Guinea yam</name>
    <name type="synonym">Dioscorea rotundata</name>
    <dbReference type="NCBI Taxonomy" id="55577"/>
    <lineage>
        <taxon>Eukaryota</taxon>
        <taxon>Viridiplantae</taxon>
        <taxon>Streptophyta</taxon>
        <taxon>Embryophyta</taxon>
        <taxon>Tracheophyta</taxon>
        <taxon>Spermatophyta</taxon>
        <taxon>Magnoliopsida</taxon>
        <taxon>Liliopsida</taxon>
        <taxon>Dioscoreales</taxon>
        <taxon>Dioscoreaceae</taxon>
        <taxon>Dioscorea</taxon>
    </lineage>
</organism>
<dbReference type="GO" id="GO:0098542">
    <property type="term" value="P:defense response to other organism"/>
    <property type="evidence" value="ECO:0007669"/>
    <property type="project" value="InterPro"/>
</dbReference>
<keyword evidence="3 6" id="KW-1133">Transmembrane helix</keyword>
<dbReference type="Proteomes" id="UP001515500">
    <property type="component" value="Chromosome 5"/>
</dbReference>
<evidence type="ECO:0000256" key="3">
    <source>
        <dbReference type="ARBA" id="ARBA00022989"/>
    </source>
</evidence>
<feature type="non-terminal residue" evidence="9">
    <location>
        <position position="1"/>
    </location>
</feature>
<gene>
    <name evidence="9" type="primary">LOC120262023</name>
</gene>
<dbReference type="InterPro" id="IPR004864">
    <property type="entry name" value="LEA_2"/>
</dbReference>
<keyword evidence="8" id="KW-1185">Reference proteome</keyword>
<protein>
    <submittedName>
        <fullName evidence="9">Uncharacterized protein LOC120262023</fullName>
    </submittedName>
</protein>
<name>A0AB40BF91_DIOCR</name>
<dbReference type="GO" id="GO:0005886">
    <property type="term" value="C:plasma membrane"/>
    <property type="evidence" value="ECO:0007669"/>
    <property type="project" value="TreeGrafter"/>
</dbReference>
<evidence type="ECO:0000256" key="1">
    <source>
        <dbReference type="ARBA" id="ARBA00004167"/>
    </source>
</evidence>
<comment type="subcellular location">
    <subcellularLocation>
        <location evidence="1">Membrane</location>
        <topology evidence="1">Single-pass membrane protein</topology>
    </subcellularLocation>
</comment>
<feature type="compositionally biased region" description="Basic residues" evidence="5">
    <location>
        <begin position="24"/>
        <end position="46"/>
    </location>
</feature>
<dbReference type="AlphaFoldDB" id="A0AB40BF91"/>
<dbReference type="InterPro" id="IPR044839">
    <property type="entry name" value="NDR1-like"/>
</dbReference>
<dbReference type="PANTHER" id="PTHR31234">
    <property type="entry name" value="LATE EMBRYOGENESIS ABUNDANT (LEA) HYDROXYPROLINE-RICH GLYCOPROTEIN FAMILY"/>
    <property type="match status" value="1"/>
</dbReference>
<evidence type="ECO:0000256" key="6">
    <source>
        <dbReference type="SAM" id="Phobius"/>
    </source>
</evidence>
<feature type="domain" description="Late embryogenesis abundant protein LEA-2 subgroup" evidence="7">
    <location>
        <begin position="150"/>
        <end position="257"/>
    </location>
</feature>
<evidence type="ECO:0000256" key="5">
    <source>
        <dbReference type="SAM" id="MobiDB-lite"/>
    </source>
</evidence>
<feature type="region of interest" description="Disordered" evidence="5">
    <location>
        <begin position="1"/>
        <end position="74"/>
    </location>
</feature>
<dbReference type="Pfam" id="PF03168">
    <property type="entry name" value="LEA_2"/>
    <property type="match status" value="1"/>
</dbReference>
<sequence length="289" mass="31835">SEKKKEKKSKGEKPHLRQLEKCRRTQRRGCRCFRNRRGFENHRRRPSSAAPRPPGPPRKPPQLPRTLRYPGKPPARRRRARACCCRLCCWLSLILIAIAFLVAVTGALAYLWFQPRLPLFRIQSLRVSRFNVSGSDGGPFFLDASMAMTIQAANPNGKMGLTYSDLEADVSIAADDDDGDVDMGTAVALGFAQGKKNSTAVKFAVVAKRLGVDEAVGKRMAAMYASKELRFGVELKTKVGVSVGGKSTGRVPIRVECGAVSLKQAARGSATDSVLPHCHINLLRWINLH</sequence>
<accession>A0AB40BF91</accession>
<feature type="compositionally biased region" description="Basic and acidic residues" evidence="5">
    <location>
        <begin position="1"/>
        <end position="23"/>
    </location>
</feature>
<dbReference type="RefSeq" id="XP_039125992.1">
    <property type="nucleotide sequence ID" value="XM_039270058.1"/>
</dbReference>
<keyword evidence="4 6" id="KW-0472">Membrane</keyword>
<evidence type="ECO:0000313" key="8">
    <source>
        <dbReference type="Proteomes" id="UP001515500"/>
    </source>
</evidence>
<proteinExistence type="predicted"/>